<name>A0ABS5N4U4_9PSED</name>
<dbReference type="InterPro" id="IPR011010">
    <property type="entry name" value="DNA_brk_join_enz"/>
</dbReference>
<comment type="caution">
    <text evidence="2">The sequence shown here is derived from an EMBL/GenBank/DDBJ whole genome shotgun (WGS) entry which is preliminary data.</text>
</comment>
<keyword evidence="1" id="KW-0233">DNA recombination</keyword>
<dbReference type="SUPFAM" id="SSF56349">
    <property type="entry name" value="DNA breaking-rejoining enzymes"/>
    <property type="match status" value="1"/>
</dbReference>
<sequence length="631" mass="71347">MTKDTTTQPWPSSELLPAEVRGLPVSERDSLIVSAIQVEGQWVILSRYGDNIWQLDGFTSNTSDSRRRVDFTRLPVQFQAVMKAVLYRYLRRGRAGMGRPRGSTLHKFFVCARPFLKHLETLNIGHLGAVTPIACMSYVEVCRAHRQTRRSHGKPLSSGGLWDRFSIVEALYELSQYTDDPISQHPWPDTSALAMAGLTGSVSYRSQYSKTRLMPDDVFCTIFGRAYEQVQQGKALLDLRDALAAIAVRRKGQHPHTIYIAKSRYLSDLNFEGGMRAFNKSILDLRTACYVVLASTSGCRNHELANLQSGAHRRTGDDQGTRYHWIRSISEKTDTGVHDWMIPEAAVRALRLMERWAEPYQTAIAAEITVRRKLNPHDPEISKAQQHRYSLFLGESQAKGNQVRTLSNASWDANLKLFAKDLGLDWALATHQFRRKFANYVAHSRFGDLRYLREHFAHWTIDMSLGYAIDRDWGQHFDIDLYNDIHSELEGIKQGVVGNWLGDTPLSGGYGYAIKRWQRDPSNLAIFKSHSAMVNSIAESTSIRSNGHAWCTADDNRCIGNTLERTRCSGCNNAVIGPSHAPIYRHLYESLKGLLNCPDISDGGRQRVLRNLGRCRDVLEQLGYDPESNAS</sequence>
<evidence type="ECO:0000313" key="2">
    <source>
        <dbReference type="EMBL" id="MBS4081592.1"/>
    </source>
</evidence>
<keyword evidence="3" id="KW-1185">Reference proteome</keyword>
<accession>A0ABS5N4U4</accession>
<dbReference type="Gene3D" id="1.10.443.10">
    <property type="entry name" value="Intergrase catalytic core"/>
    <property type="match status" value="1"/>
</dbReference>
<protein>
    <submittedName>
        <fullName evidence="2">Integrase</fullName>
    </submittedName>
</protein>
<proteinExistence type="predicted"/>
<gene>
    <name evidence="2" type="ORF">KFS80_25185</name>
</gene>
<organism evidence="2 3">
    <name type="scientific">Pseudomonas rustica</name>
    <dbReference type="NCBI Taxonomy" id="2827099"/>
    <lineage>
        <taxon>Bacteria</taxon>
        <taxon>Pseudomonadati</taxon>
        <taxon>Pseudomonadota</taxon>
        <taxon>Gammaproteobacteria</taxon>
        <taxon>Pseudomonadales</taxon>
        <taxon>Pseudomonadaceae</taxon>
        <taxon>Pseudomonas</taxon>
    </lineage>
</organism>
<evidence type="ECO:0000256" key="1">
    <source>
        <dbReference type="ARBA" id="ARBA00023172"/>
    </source>
</evidence>
<dbReference type="Proteomes" id="UP000676035">
    <property type="component" value="Unassembled WGS sequence"/>
</dbReference>
<dbReference type="InterPro" id="IPR013762">
    <property type="entry name" value="Integrase-like_cat_sf"/>
</dbReference>
<dbReference type="RefSeq" id="WP_212546285.1">
    <property type="nucleotide sequence ID" value="NZ_JAGYHF010000017.1"/>
</dbReference>
<evidence type="ECO:0000313" key="3">
    <source>
        <dbReference type="Proteomes" id="UP000676035"/>
    </source>
</evidence>
<reference evidence="2 3" key="1">
    <citation type="submission" date="2021-04" db="EMBL/GenBank/DDBJ databases">
        <title>Pseudomonas rustica sp. nov. isolated from raw milk.</title>
        <authorList>
            <person name="Fiedler G."/>
            <person name="Gieschler S."/>
            <person name="Kabisch J."/>
            <person name="Grimmler C."/>
            <person name="Brinks E."/>
            <person name="Wagner N."/>
            <person name="Hetzer B."/>
            <person name="Franz C.M.A.P."/>
            <person name="Boehnlein C."/>
        </authorList>
    </citation>
    <scope>NUCLEOTIDE SEQUENCE [LARGE SCALE GENOMIC DNA]</scope>
    <source>
        <strain evidence="2 3">MBT-4</strain>
    </source>
</reference>
<dbReference type="EMBL" id="JAGYHF010000017">
    <property type="protein sequence ID" value="MBS4081592.1"/>
    <property type="molecule type" value="Genomic_DNA"/>
</dbReference>